<evidence type="ECO:0000259" key="2">
    <source>
        <dbReference type="PROSITE" id="PS50110"/>
    </source>
</evidence>
<name>A0A3B1ADX9_9ZZZZ</name>
<dbReference type="PANTHER" id="PTHR44591:SF21">
    <property type="entry name" value="TWO-COMPONENT RESPONSE REGULATOR"/>
    <property type="match status" value="1"/>
</dbReference>
<reference evidence="4" key="1">
    <citation type="submission" date="2018-06" db="EMBL/GenBank/DDBJ databases">
        <authorList>
            <person name="Zhirakovskaya E."/>
        </authorList>
    </citation>
    <scope>NUCLEOTIDE SEQUENCE</scope>
</reference>
<feature type="non-terminal residue" evidence="4">
    <location>
        <position position="313"/>
    </location>
</feature>
<evidence type="ECO:0000259" key="3">
    <source>
        <dbReference type="PROSITE" id="PS50887"/>
    </source>
</evidence>
<dbReference type="SMART" id="SM00448">
    <property type="entry name" value="REC"/>
    <property type="match status" value="2"/>
</dbReference>
<evidence type="ECO:0000256" key="1">
    <source>
        <dbReference type="ARBA" id="ARBA00022553"/>
    </source>
</evidence>
<dbReference type="Pfam" id="PF00072">
    <property type="entry name" value="Response_reg"/>
    <property type="match status" value="2"/>
</dbReference>
<dbReference type="PROSITE" id="PS50887">
    <property type="entry name" value="GGDEF"/>
    <property type="match status" value="1"/>
</dbReference>
<dbReference type="CDD" id="cd17546">
    <property type="entry name" value="REC_hyHK_CKI1_RcsC-like"/>
    <property type="match status" value="1"/>
</dbReference>
<dbReference type="AlphaFoldDB" id="A0A3B1ADX9"/>
<dbReference type="InterPro" id="IPR000160">
    <property type="entry name" value="GGDEF_dom"/>
</dbReference>
<evidence type="ECO:0000313" key="4">
    <source>
        <dbReference type="EMBL" id="VAX04036.1"/>
    </source>
</evidence>
<dbReference type="InterPro" id="IPR029787">
    <property type="entry name" value="Nucleotide_cyclase"/>
</dbReference>
<feature type="domain" description="Response regulatory" evidence="2">
    <location>
        <begin position="2"/>
        <end position="118"/>
    </location>
</feature>
<dbReference type="InterPro" id="IPR050595">
    <property type="entry name" value="Bact_response_regulator"/>
</dbReference>
<dbReference type="Gene3D" id="3.40.50.2300">
    <property type="match status" value="2"/>
</dbReference>
<dbReference type="CDD" id="cd00156">
    <property type="entry name" value="REC"/>
    <property type="match status" value="1"/>
</dbReference>
<protein>
    <submittedName>
        <fullName evidence="4">Uncharacterized protein</fullName>
    </submittedName>
</protein>
<dbReference type="Gene3D" id="3.30.70.270">
    <property type="match status" value="1"/>
</dbReference>
<dbReference type="SUPFAM" id="SSF55073">
    <property type="entry name" value="Nucleotide cyclase"/>
    <property type="match status" value="1"/>
</dbReference>
<organism evidence="4">
    <name type="scientific">hydrothermal vent metagenome</name>
    <dbReference type="NCBI Taxonomy" id="652676"/>
    <lineage>
        <taxon>unclassified sequences</taxon>
        <taxon>metagenomes</taxon>
        <taxon>ecological metagenomes</taxon>
    </lineage>
</organism>
<dbReference type="PANTHER" id="PTHR44591">
    <property type="entry name" value="STRESS RESPONSE REGULATOR PROTEIN 1"/>
    <property type="match status" value="1"/>
</dbReference>
<dbReference type="InterPro" id="IPR043128">
    <property type="entry name" value="Rev_trsase/Diguanyl_cyclase"/>
</dbReference>
<dbReference type="SUPFAM" id="SSF52172">
    <property type="entry name" value="CheY-like"/>
    <property type="match status" value="2"/>
</dbReference>
<keyword evidence="1" id="KW-0597">Phosphoprotein</keyword>
<dbReference type="EMBL" id="UOFV01000444">
    <property type="protein sequence ID" value="VAX04036.1"/>
    <property type="molecule type" value="Genomic_DNA"/>
</dbReference>
<sequence length="313" mass="35284">MKALIAEPSKAYRQLLETVCHAADLKPTFVSNVDEALQLLSLHPVDLVFTSLQLLDGDGIEFCRKIRELSNTKHIPIILLTAEENKNILEPATQAGVTEIFHKSDVPRLQNYLNEFINRTSTHSNIDARVLYAEDSLSVAKLTIHILETMGLTIDHFTHAEQAYEAFKTTDYDLLLTDIFLAGTMSGVGLVQEIRNSEKGKGNIPILAMSAQDDSARKIELLNCGANDYVAKPILKEELIARVHNLITNKKLLDKLKAQQNLLQELAMTDQLTRLYNRHFLMELAPKHISEAFRHKHSLSLIVIDLDHFKTVN</sequence>
<dbReference type="InterPro" id="IPR001789">
    <property type="entry name" value="Sig_transdc_resp-reg_receiver"/>
</dbReference>
<dbReference type="InterPro" id="IPR011006">
    <property type="entry name" value="CheY-like_superfamily"/>
</dbReference>
<gene>
    <name evidence="4" type="ORF">MNBD_GAMMA19-1088</name>
</gene>
<proteinExistence type="predicted"/>
<accession>A0A3B1ADX9</accession>
<feature type="domain" description="GGDEF" evidence="3">
    <location>
        <begin position="297"/>
        <end position="313"/>
    </location>
</feature>
<feature type="domain" description="Response regulatory" evidence="2">
    <location>
        <begin position="129"/>
        <end position="247"/>
    </location>
</feature>
<dbReference type="PROSITE" id="PS50110">
    <property type="entry name" value="RESPONSE_REGULATORY"/>
    <property type="match status" value="2"/>
</dbReference>
<dbReference type="NCBIfam" id="TIGR00254">
    <property type="entry name" value="GGDEF"/>
    <property type="match status" value="1"/>
</dbReference>
<dbReference type="GO" id="GO:0000160">
    <property type="term" value="P:phosphorelay signal transduction system"/>
    <property type="evidence" value="ECO:0007669"/>
    <property type="project" value="InterPro"/>
</dbReference>
<dbReference type="Pfam" id="PF00990">
    <property type="entry name" value="GGDEF"/>
    <property type="match status" value="1"/>
</dbReference>